<organism evidence="1 2">
    <name type="scientific">Sporocytophaga myxococcoides</name>
    <dbReference type="NCBI Taxonomy" id="153721"/>
    <lineage>
        <taxon>Bacteria</taxon>
        <taxon>Pseudomonadati</taxon>
        <taxon>Bacteroidota</taxon>
        <taxon>Cytophagia</taxon>
        <taxon>Cytophagales</taxon>
        <taxon>Cytophagaceae</taxon>
        <taxon>Sporocytophaga</taxon>
    </lineage>
</organism>
<dbReference type="STRING" id="153721.MYP_710"/>
<name>A0A098LBA9_9BACT</name>
<gene>
    <name evidence="1" type="ORF">MYP_710</name>
</gene>
<evidence type="ECO:0000313" key="1">
    <source>
        <dbReference type="EMBL" id="GAL83483.1"/>
    </source>
</evidence>
<dbReference type="EMBL" id="BBLT01000001">
    <property type="protein sequence ID" value="GAL83483.1"/>
    <property type="molecule type" value="Genomic_DNA"/>
</dbReference>
<keyword evidence="2" id="KW-1185">Reference proteome</keyword>
<accession>A0A098LBA9</accession>
<dbReference type="Proteomes" id="UP000030185">
    <property type="component" value="Unassembled WGS sequence"/>
</dbReference>
<dbReference type="OrthoDB" id="9757947at2"/>
<evidence type="ECO:0008006" key="3">
    <source>
        <dbReference type="Google" id="ProtNLM"/>
    </source>
</evidence>
<proteinExistence type="predicted"/>
<comment type="caution">
    <text evidence="1">The sequence shown here is derived from an EMBL/GenBank/DDBJ whole genome shotgun (WGS) entry which is preliminary data.</text>
</comment>
<dbReference type="AlphaFoldDB" id="A0A098LBA9"/>
<protein>
    <recommendedName>
        <fullName evidence="3">Glycosyl hydrolase</fullName>
    </recommendedName>
</protein>
<sequence>MSDADIFYVSQLNKNIMYGGAVTLKQSKDGGSTWTEITNWCCGNDAVRTEVNADFRGCFS</sequence>
<dbReference type="RefSeq" id="WP_045458409.1">
    <property type="nucleotide sequence ID" value="NZ_BBLT01000001.1"/>
</dbReference>
<reference evidence="1 2" key="1">
    <citation type="submission" date="2014-09" db="EMBL/GenBank/DDBJ databases">
        <title>Sporocytophaga myxococcoides PG-01 genome sequencing.</title>
        <authorList>
            <person name="Liu L."/>
            <person name="Gao P.J."/>
            <person name="Chen G.J."/>
            <person name="Wang L.S."/>
        </authorList>
    </citation>
    <scope>NUCLEOTIDE SEQUENCE [LARGE SCALE GENOMIC DNA]</scope>
    <source>
        <strain evidence="1 2">PG-01</strain>
    </source>
</reference>
<evidence type="ECO:0000313" key="2">
    <source>
        <dbReference type="Proteomes" id="UP000030185"/>
    </source>
</evidence>